<evidence type="ECO:0000313" key="5">
    <source>
        <dbReference type="Proteomes" id="UP001159363"/>
    </source>
</evidence>
<dbReference type="InterPro" id="IPR000435">
    <property type="entry name" value="Tektins"/>
</dbReference>
<evidence type="ECO:0000256" key="1">
    <source>
        <dbReference type="ARBA" id="ARBA00007209"/>
    </source>
</evidence>
<dbReference type="PRINTS" id="PR00511">
    <property type="entry name" value="TEKTIN"/>
</dbReference>
<dbReference type="Proteomes" id="UP001159363">
    <property type="component" value="Chromosome 7"/>
</dbReference>
<keyword evidence="3" id="KW-0969">Cilium</keyword>
<comment type="similarity">
    <text evidence="1 3">Belongs to the tektin family.</text>
</comment>
<proteinExistence type="inferred from homology"/>
<keyword evidence="5" id="KW-1185">Reference proteome</keyword>
<evidence type="ECO:0000256" key="3">
    <source>
        <dbReference type="RuleBase" id="RU367040"/>
    </source>
</evidence>
<keyword evidence="2" id="KW-0963">Cytoplasm</keyword>
<keyword evidence="3" id="KW-0282">Flagellum</keyword>
<name>A0ABQ9GZ09_9NEOP</name>
<evidence type="ECO:0000313" key="4">
    <source>
        <dbReference type="EMBL" id="KAJ8877242.1"/>
    </source>
</evidence>
<sequence>MNEIEDLKRALDVKTNSVKLAETRLENRMFRPGAELVEDEAQISLKDEVLQLRQTRQDLIDKISSAKGTYNSLENLVVRLDADLANKNHALMTDEHCMDVRKQLHCNEHAAPATQTDHNIHLSRMEHEIPKS</sequence>
<protein>
    <recommendedName>
        <fullName evidence="3">Tektin</fullName>
    </recommendedName>
</protein>
<evidence type="ECO:0000256" key="2">
    <source>
        <dbReference type="ARBA" id="ARBA00022490"/>
    </source>
</evidence>
<organism evidence="4 5">
    <name type="scientific">Dryococelus australis</name>
    <dbReference type="NCBI Taxonomy" id="614101"/>
    <lineage>
        <taxon>Eukaryota</taxon>
        <taxon>Metazoa</taxon>
        <taxon>Ecdysozoa</taxon>
        <taxon>Arthropoda</taxon>
        <taxon>Hexapoda</taxon>
        <taxon>Insecta</taxon>
        <taxon>Pterygota</taxon>
        <taxon>Neoptera</taxon>
        <taxon>Polyneoptera</taxon>
        <taxon>Phasmatodea</taxon>
        <taxon>Verophasmatodea</taxon>
        <taxon>Anareolatae</taxon>
        <taxon>Phasmatidae</taxon>
        <taxon>Eurycanthinae</taxon>
        <taxon>Dryococelus</taxon>
    </lineage>
</organism>
<dbReference type="EMBL" id="JARBHB010000008">
    <property type="protein sequence ID" value="KAJ8877242.1"/>
    <property type="molecule type" value="Genomic_DNA"/>
</dbReference>
<keyword evidence="3" id="KW-0966">Cell projection</keyword>
<gene>
    <name evidence="4" type="ORF">PR048_021696</name>
</gene>
<dbReference type="PANTHER" id="PTHR19960">
    <property type="entry name" value="TEKTIN"/>
    <property type="match status" value="1"/>
</dbReference>
<accession>A0ABQ9GZ09</accession>
<comment type="caution">
    <text evidence="4">The sequence shown here is derived from an EMBL/GenBank/DDBJ whole genome shotgun (WGS) entry which is preliminary data.</text>
</comment>
<dbReference type="PANTHER" id="PTHR19960:SF7">
    <property type="entry name" value="TEKTIN"/>
    <property type="match status" value="1"/>
</dbReference>
<dbReference type="InterPro" id="IPR048256">
    <property type="entry name" value="Tektin-like"/>
</dbReference>
<dbReference type="Pfam" id="PF03148">
    <property type="entry name" value="Tektin"/>
    <property type="match status" value="1"/>
</dbReference>
<reference evidence="4 5" key="1">
    <citation type="submission" date="2023-02" db="EMBL/GenBank/DDBJ databases">
        <title>LHISI_Scaffold_Assembly.</title>
        <authorList>
            <person name="Stuart O.P."/>
            <person name="Cleave R."/>
            <person name="Magrath M.J.L."/>
            <person name="Mikheyev A.S."/>
        </authorList>
    </citation>
    <scope>NUCLEOTIDE SEQUENCE [LARGE SCALE GENOMIC DNA]</scope>
    <source>
        <strain evidence="4">Daus_M_001</strain>
        <tissue evidence="4">Leg muscle</tissue>
    </source>
</reference>
<comment type="subcellular location">
    <subcellularLocation>
        <location evidence="3">Cytoplasm</location>
        <location evidence="3">Cytoskeleton</location>
        <location evidence="3">Cilium axoneme</location>
    </subcellularLocation>
</comment>